<protein>
    <submittedName>
        <fullName evidence="1">Uncharacterized protein</fullName>
    </submittedName>
</protein>
<name>A0A4R2RUR1_9FIRM</name>
<proteinExistence type="predicted"/>
<dbReference type="Proteomes" id="UP000294813">
    <property type="component" value="Unassembled WGS sequence"/>
</dbReference>
<comment type="caution">
    <text evidence="1">The sequence shown here is derived from an EMBL/GenBank/DDBJ whole genome shotgun (WGS) entry which is preliminary data.</text>
</comment>
<dbReference type="RefSeq" id="WP_131918133.1">
    <property type="nucleotide sequence ID" value="NZ_JAOQNU010000004.1"/>
</dbReference>
<accession>A0A4R2RUR1</accession>
<evidence type="ECO:0000313" key="1">
    <source>
        <dbReference type="EMBL" id="TCP68100.1"/>
    </source>
</evidence>
<dbReference type="OrthoDB" id="6399948at2"/>
<sequence length="467" mass="54111">MGIDVARDGRGQVWLAPDEIVVGSVSEDRLALLVQELRREHILGKNRGQGPFRLPEMANYLFREGTYQTFAELLEAWQGRLHDSLIWPEGWGNDQGDQDPVARALAQMAQIGSLLTQFVQWRFMEAWKREWPIFVRQTADPEKPFEEHPQSALFWEWFVFDRRMRGGVTALQVFLREIGKHLALPLRQAVEIWLQNRPGVYVIERLGNDSFWIKDLFTDEMFEIKDPDYTGERAPYEVGFVLFCRILPWEGVYRYGGVAYFFPPWYRMAIINGMQRIGKLETKERGGNFQELWVRKSRQILFFFLQLRQIPIAPRLLTVEGHLAGASRAIYHVDDYRSLKKALLDVPDLLLVESKRKKGEGEVLTFEWLDQGMSGQLMTELRRHSVPIPGDAVALQDLTSQIDGQVVSQLGTLTINKGYAVIDTVSRERLEQLKKVLFKYGGFFLTHREDTFEPANVTTLLKHQEHS</sequence>
<dbReference type="AlphaFoldDB" id="A0A4R2RUR1"/>
<gene>
    <name evidence="1" type="ORF">EDD73_1042</name>
</gene>
<reference evidence="1 2" key="1">
    <citation type="submission" date="2019-03" db="EMBL/GenBank/DDBJ databases">
        <title>Genomic Encyclopedia of Type Strains, Phase IV (KMG-IV): sequencing the most valuable type-strain genomes for metagenomic binning, comparative biology and taxonomic classification.</title>
        <authorList>
            <person name="Goeker M."/>
        </authorList>
    </citation>
    <scope>NUCLEOTIDE SEQUENCE [LARGE SCALE GENOMIC DNA]</scope>
    <source>
        <strain evidence="1 2">DSM 11170</strain>
    </source>
</reference>
<dbReference type="EMBL" id="SLXT01000004">
    <property type="protein sequence ID" value="TCP68100.1"/>
    <property type="molecule type" value="Genomic_DNA"/>
</dbReference>
<organism evidence="1 2">
    <name type="scientific">Heliophilum fasciatum</name>
    <dbReference type="NCBI Taxonomy" id="35700"/>
    <lineage>
        <taxon>Bacteria</taxon>
        <taxon>Bacillati</taxon>
        <taxon>Bacillota</taxon>
        <taxon>Clostridia</taxon>
        <taxon>Eubacteriales</taxon>
        <taxon>Heliobacteriaceae</taxon>
        <taxon>Heliophilum</taxon>
    </lineage>
</organism>
<evidence type="ECO:0000313" key="2">
    <source>
        <dbReference type="Proteomes" id="UP000294813"/>
    </source>
</evidence>
<keyword evidence="2" id="KW-1185">Reference proteome</keyword>